<comment type="caution">
    <text evidence="2">The sequence shown here is derived from an EMBL/GenBank/DDBJ whole genome shotgun (WGS) entry which is preliminary data.</text>
</comment>
<accession>A0A2K1QXM2</accession>
<dbReference type="OrthoDB" id="4356994at2759"/>
<evidence type="ECO:0000313" key="3">
    <source>
        <dbReference type="Proteomes" id="UP000243797"/>
    </source>
</evidence>
<dbReference type="Proteomes" id="UP000243797">
    <property type="component" value="Unassembled WGS sequence"/>
</dbReference>
<feature type="region of interest" description="Disordered" evidence="1">
    <location>
        <begin position="1"/>
        <end position="41"/>
    </location>
</feature>
<dbReference type="InParanoid" id="A0A2K1QXM2"/>
<dbReference type="EMBL" id="NKHZ01000029">
    <property type="protein sequence ID" value="PNS19794.1"/>
    <property type="molecule type" value="Genomic_DNA"/>
</dbReference>
<feature type="compositionally biased region" description="Polar residues" evidence="1">
    <location>
        <begin position="81"/>
        <end position="108"/>
    </location>
</feature>
<feature type="region of interest" description="Disordered" evidence="1">
    <location>
        <begin position="81"/>
        <end position="118"/>
    </location>
</feature>
<proteinExistence type="predicted"/>
<evidence type="ECO:0000256" key="1">
    <source>
        <dbReference type="SAM" id="MobiDB-lite"/>
    </source>
</evidence>
<name>A0A2K1QXM2_9PEZI</name>
<gene>
    <name evidence="2" type="ORF">CAC42_7761</name>
</gene>
<dbReference type="AlphaFoldDB" id="A0A2K1QXM2"/>
<sequence length="337" mass="36974">MGRPRKRRAVDEANVVQTPAPVAIDAEVPADASDTDHDGNYFEGRGIFSPLMPNVRTSPWPALDEVPSESLHVPSHALANASSVPELTESDSASSTNGSGHRSESIASTPGRERHNGPLQASLTATSCVCLSSMYLSLSSLQAMSDFSFPGSLHKLREAISCAWTVLHCPTCPTAYLTGFQNVQLLGMFMVSTAERYSKIVAAVDAEAEAAIATGRTKSFRMGDLQGSNSHLHSNDPNFCMAAISLDLDPRQWRTLVRRVIRGEIWGAAHVCCPAFMTLIDGMFARQDEWHRHAQITDFPRPFTEEERLQSKDPNTKKICLTMVYEAKKIIEHMSLD</sequence>
<organism evidence="2 3">
    <name type="scientific">Sphaceloma murrayae</name>
    <dbReference type="NCBI Taxonomy" id="2082308"/>
    <lineage>
        <taxon>Eukaryota</taxon>
        <taxon>Fungi</taxon>
        <taxon>Dikarya</taxon>
        <taxon>Ascomycota</taxon>
        <taxon>Pezizomycotina</taxon>
        <taxon>Dothideomycetes</taxon>
        <taxon>Dothideomycetidae</taxon>
        <taxon>Myriangiales</taxon>
        <taxon>Elsinoaceae</taxon>
        <taxon>Sphaceloma</taxon>
    </lineage>
</organism>
<protein>
    <submittedName>
        <fullName evidence="2">Transcription-associated protein 1</fullName>
    </submittedName>
</protein>
<evidence type="ECO:0000313" key="2">
    <source>
        <dbReference type="EMBL" id="PNS19794.1"/>
    </source>
</evidence>
<keyword evidence="3" id="KW-1185">Reference proteome</keyword>
<reference evidence="2 3" key="1">
    <citation type="submission" date="2017-06" db="EMBL/GenBank/DDBJ databases">
        <title>Draft genome sequence of a variant of Elsinoe murrayae.</title>
        <authorList>
            <person name="Cheng Q."/>
        </authorList>
    </citation>
    <scope>NUCLEOTIDE SEQUENCE [LARGE SCALE GENOMIC DNA]</scope>
    <source>
        <strain evidence="2 3">CQ-2017a</strain>
    </source>
</reference>